<dbReference type="HOGENOM" id="CLU_2219752_0_0_1"/>
<dbReference type="Proteomes" id="UP000030106">
    <property type="component" value="Unassembled WGS sequence"/>
</dbReference>
<dbReference type="AlphaFoldDB" id="A0A0A2W3S9"/>
<evidence type="ECO:0000313" key="1">
    <source>
        <dbReference type="EMBL" id="KGQ13307.1"/>
    </source>
</evidence>
<evidence type="ECO:0008006" key="3">
    <source>
        <dbReference type="Google" id="ProtNLM"/>
    </source>
</evidence>
<organism evidence="1 2">
    <name type="scientific">Beauveria bassiana D1-5</name>
    <dbReference type="NCBI Taxonomy" id="1245745"/>
    <lineage>
        <taxon>Eukaryota</taxon>
        <taxon>Fungi</taxon>
        <taxon>Dikarya</taxon>
        <taxon>Ascomycota</taxon>
        <taxon>Pezizomycotina</taxon>
        <taxon>Sordariomycetes</taxon>
        <taxon>Hypocreomycetidae</taxon>
        <taxon>Hypocreales</taxon>
        <taxon>Cordycipitaceae</taxon>
        <taxon>Beauveria</taxon>
    </lineage>
</organism>
<name>A0A0A2W3S9_BEABA</name>
<gene>
    <name evidence="1" type="ORF">BBAD15_g843</name>
</gene>
<accession>A0A0A2W3S9</accession>
<evidence type="ECO:0000313" key="2">
    <source>
        <dbReference type="Proteomes" id="UP000030106"/>
    </source>
</evidence>
<sequence>MAYLQITLDISTQNRAAAAGVYQQYKATFLATIDGATTKELLVREQDVQVLHGFNTAAQAEAYLSSDLFTRDVVEALTPFLNAAPEIRIYSVA</sequence>
<dbReference type="EMBL" id="ANFO01000044">
    <property type="protein sequence ID" value="KGQ13307.1"/>
    <property type="molecule type" value="Genomic_DNA"/>
</dbReference>
<proteinExistence type="predicted"/>
<reference evidence="1 2" key="1">
    <citation type="submission" date="2012-10" db="EMBL/GenBank/DDBJ databases">
        <title>Genome sequencing and analysis of entomopathogenic fungi Beauveria bassiana D1-5.</title>
        <authorList>
            <person name="Li Q."/>
            <person name="Wang L."/>
            <person name="Zhang Z."/>
            <person name="Wang Q."/>
            <person name="Ren J."/>
            <person name="Wang M."/>
            <person name="Xu W."/>
            <person name="Wang J."/>
            <person name="Lu Y."/>
            <person name="Du Q."/>
            <person name="Sun Z."/>
        </authorList>
    </citation>
    <scope>NUCLEOTIDE SEQUENCE [LARGE SCALE GENOMIC DNA]</scope>
    <source>
        <strain evidence="1 2">D1-5</strain>
    </source>
</reference>
<comment type="caution">
    <text evidence="1">The sequence shown here is derived from an EMBL/GenBank/DDBJ whole genome shotgun (WGS) entry which is preliminary data.</text>
</comment>
<protein>
    <recommendedName>
        <fullName evidence="3">ABM domain-containing protein</fullName>
    </recommendedName>
</protein>